<evidence type="ECO:0000256" key="2">
    <source>
        <dbReference type="SAM" id="Coils"/>
    </source>
</evidence>
<dbReference type="GO" id="GO:0006508">
    <property type="term" value="P:proteolysis"/>
    <property type="evidence" value="ECO:0007669"/>
    <property type="project" value="UniProtKB-KW"/>
</dbReference>
<protein>
    <submittedName>
        <fullName evidence="4">Gag-protease polyprotein</fullName>
    </submittedName>
</protein>
<dbReference type="GO" id="GO:0008233">
    <property type="term" value="F:peptidase activity"/>
    <property type="evidence" value="ECO:0007669"/>
    <property type="project" value="UniProtKB-KW"/>
</dbReference>
<keyword evidence="2" id="KW-0175">Coiled coil</keyword>
<dbReference type="Proteomes" id="UP000265520">
    <property type="component" value="Unassembled WGS sequence"/>
</dbReference>
<evidence type="ECO:0000256" key="1">
    <source>
        <dbReference type="PROSITE-ProRule" id="PRU00047"/>
    </source>
</evidence>
<dbReference type="InterPro" id="IPR001878">
    <property type="entry name" value="Znf_CCHC"/>
</dbReference>
<organism evidence="4 5">
    <name type="scientific">Trifolium medium</name>
    <dbReference type="NCBI Taxonomy" id="97028"/>
    <lineage>
        <taxon>Eukaryota</taxon>
        <taxon>Viridiplantae</taxon>
        <taxon>Streptophyta</taxon>
        <taxon>Embryophyta</taxon>
        <taxon>Tracheophyta</taxon>
        <taxon>Spermatophyta</taxon>
        <taxon>Magnoliopsida</taxon>
        <taxon>eudicotyledons</taxon>
        <taxon>Gunneridae</taxon>
        <taxon>Pentapetalae</taxon>
        <taxon>rosids</taxon>
        <taxon>fabids</taxon>
        <taxon>Fabales</taxon>
        <taxon>Fabaceae</taxon>
        <taxon>Papilionoideae</taxon>
        <taxon>50 kb inversion clade</taxon>
        <taxon>NPAAA clade</taxon>
        <taxon>Hologalegina</taxon>
        <taxon>IRL clade</taxon>
        <taxon>Trifolieae</taxon>
        <taxon>Trifolium</taxon>
    </lineage>
</organism>
<evidence type="ECO:0000259" key="3">
    <source>
        <dbReference type="PROSITE" id="PS50158"/>
    </source>
</evidence>
<reference evidence="4 5" key="1">
    <citation type="journal article" date="2018" name="Front. Plant Sci.">
        <title>Red Clover (Trifolium pratense) and Zigzag Clover (T. medium) - A Picture of Genomic Similarities and Differences.</title>
        <authorList>
            <person name="Dluhosova J."/>
            <person name="Istvanek J."/>
            <person name="Nedelnik J."/>
            <person name="Repkova J."/>
        </authorList>
    </citation>
    <scope>NUCLEOTIDE SEQUENCE [LARGE SCALE GENOMIC DNA]</scope>
    <source>
        <strain evidence="5">cv. 10/8</strain>
        <tissue evidence="4">Leaf</tissue>
    </source>
</reference>
<comment type="caution">
    <text evidence="4">The sequence shown here is derived from an EMBL/GenBank/DDBJ whole genome shotgun (WGS) entry which is preliminary data.</text>
</comment>
<keyword evidence="1" id="KW-0862">Zinc</keyword>
<evidence type="ECO:0000313" key="5">
    <source>
        <dbReference type="Proteomes" id="UP000265520"/>
    </source>
</evidence>
<proteinExistence type="predicted"/>
<keyword evidence="5" id="KW-1185">Reference proteome</keyword>
<name>A0A392MSQ9_9FABA</name>
<keyword evidence="4" id="KW-0378">Hydrolase</keyword>
<keyword evidence="1" id="KW-0863">Zinc-finger</keyword>
<keyword evidence="1" id="KW-0479">Metal-binding</keyword>
<dbReference type="GO" id="GO:0008270">
    <property type="term" value="F:zinc ion binding"/>
    <property type="evidence" value="ECO:0007669"/>
    <property type="project" value="UniProtKB-KW"/>
</dbReference>
<dbReference type="EMBL" id="LXQA010015875">
    <property type="protein sequence ID" value="MCH89304.1"/>
    <property type="molecule type" value="Genomic_DNA"/>
</dbReference>
<sequence length="153" mass="18034">MKRIIKEFIQDKEELISTVAHLEEEVTLLNSNLTNMTKSVRMLNKGSEVLDEVLEIGKRYPQHRGYKNLRCHHCGRYGHIRPQCFKLYGYQNWNPPKHNKKKSHTKKVVKSKATYKDTQIKKEWKPKATMSCMIAHATLRGSKEDWYLDDGYP</sequence>
<dbReference type="GO" id="GO:0003676">
    <property type="term" value="F:nucleic acid binding"/>
    <property type="evidence" value="ECO:0007669"/>
    <property type="project" value="InterPro"/>
</dbReference>
<feature type="domain" description="CCHC-type" evidence="3">
    <location>
        <begin position="70"/>
        <end position="84"/>
    </location>
</feature>
<dbReference type="AlphaFoldDB" id="A0A392MSQ9"/>
<feature type="coiled-coil region" evidence="2">
    <location>
        <begin position="5"/>
        <end position="39"/>
    </location>
</feature>
<accession>A0A392MSQ9</accession>
<keyword evidence="4" id="KW-0645">Protease</keyword>
<gene>
    <name evidence="4" type="ORF">A2U01_0010199</name>
</gene>
<dbReference type="PROSITE" id="PS50158">
    <property type="entry name" value="ZF_CCHC"/>
    <property type="match status" value="1"/>
</dbReference>
<evidence type="ECO:0000313" key="4">
    <source>
        <dbReference type="EMBL" id="MCH89304.1"/>
    </source>
</evidence>